<protein>
    <submittedName>
        <fullName evidence="2">tRNA-dihydrouridine synthase family protein</fullName>
    </submittedName>
</protein>
<organism evidence="2 3">
    <name type="scientific">SAR324 cluster bacterium</name>
    <dbReference type="NCBI Taxonomy" id="2024889"/>
    <lineage>
        <taxon>Bacteria</taxon>
        <taxon>Deltaproteobacteria</taxon>
        <taxon>SAR324 cluster</taxon>
    </lineage>
</organism>
<comment type="caution">
    <text evidence="2">The sequence shown here is derived from an EMBL/GenBank/DDBJ whole genome shotgun (WGS) entry which is preliminary data.</text>
</comment>
<dbReference type="PANTHER" id="PTHR45846">
    <property type="entry name" value="TRNA-DIHYDROURIDINE(47) SYNTHASE [NAD(P)(+)]-LIKE"/>
    <property type="match status" value="1"/>
</dbReference>
<sequence>KADEALKAAEIALKQGASFIDINCACPIDEVIKKGLGAAMLQRPKRIVEIVESLSKNLAVPITVKLRIGWDEEHINIAEVAKMLEAAGATALIIHGRTRAQRYTKAANWELIKSVAADLSIPVLGNGDILTWYEAEDRKVQSGVLGVVLARGALISPWLFSEIKNGGSKEITPKERVSVYFKLSSYMKEHFGDDELGRRRIMSFLPWHFDFFCRYRHFPMAEYRSLANEYPLMQRREEKLVYSHNLERVLACTEEILHGMIASELLDSTCDDEAAQRVEALIWKVPDIGKDAEAPMPEES</sequence>
<dbReference type="AlphaFoldDB" id="A0A7X9FR44"/>
<dbReference type="EMBL" id="JAAZON010000274">
    <property type="protein sequence ID" value="NMC62777.1"/>
    <property type="molecule type" value="Genomic_DNA"/>
</dbReference>
<dbReference type="Gene3D" id="3.20.20.70">
    <property type="entry name" value="Aldolase class I"/>
    <property type="match status" value="1"/>
</dbReference>
<dbReference type="Pfam" id="PF01207">
    <property type="entry name" value="Dus"/>
    <property type="match status" value="1"/>
</dbReference>
<feature type="non-terminal residue" evidence="2">
    <location>
        <position position="1"/>
    </location>
</feature>
<reference evidence="2 3" key="1">
    <citation type="journal article" date="2020" name="Biotechnol. Biofuels">
        <title>New insights from the biogas microbiome by comprehensive genome-resolved metagenomics of nearly 1600 species originating from multiple anaerobic digesters.</title>
        <authorList>
            <person name="Campanaro S."/>
            <person name="Treu L."/>
            <person name="Rodriguez-R L.M."/>
            <person name="Kovalovszki A."/>
            <person name="Ziels R.M."/>
            <person name="Maus I."/>
            <person name="Zhu X."/>
            <person name="Kougias P.G."/>
            <person name="Basile A."/>
            <person name="Luo G."/>
            <person name="Schluter A."/>
            <person name="Konstantinidis K.T."/>
            <person name="Angelidaki I."/>
        </authorList>
    </citation>
    <scope>NUCLEOTIDE SEQUENCE [LARGE SCALE GENOMIC DNA]</scope>
    <source>
        <strain evidence="2">AS27yjCOA_65</strain>
    </source>
</reference>
<accession>A0A7X9FR44</accession>
<evidence type="ECO:0000313" key="3">
    <source>
        <dbReference type="Proteomes" id="UP000524246"/>
    </source>
</evidence>
<dbReference type="CDD" id="cd02801">
    <property type="entry name" value="DUS_like_FMN"/>
    <property type="match status" value="1"/>
</dbReference>
<dbReference type="InterPro" id="IPR013785">
    <property type="entry name" value="Aldolase_TIM"/>
</dbReference>
<feature type="domain" description="DUS-like FMN-binding" evidence="1">
    <location>
        <begin position="3"/>
        <end position="210"/>
    </location>
</feature>
<evidence type="ECO:0000259" key="1">
    <source>
        <dbReference type="Pfam" id="PF01207"/>
    </source>
</evidence>
<proteinExistence type="predicted"/>
<dbReference type="Proteomes" id="UP000524246">
    <property type="component" value="Unassembled WGS sequence"/>
</dbReference>
<gene>
    <name evidence="2" type="ORF">GYA55_06360</name>
</gene>
<dbReference type="InterPro" id="IPR035587">
    <property type="entry name" value="DUS-like_FMN-bd"/>
</dbReference>
<evidence type="ECO:0000313" key="2">
    <source>
        <dbReference type="EMBL" id="NMC62777.1"/>
    </source>
</evidence>
<dbReference type="GO" id="GO:0017150">
    <property type="term" value="F:tRNA dihydrouridine synthase activity"/>
    <property type="evidence" value="ECO:0007669"/>
    <property type="project" value="TreeGrafter"/>
</dbReference>
<dbReference type="SUPFAM" id="SSF51395">
    <property type="entry name" value="FMN-linked oxidoreductases"/>
    <property type="match status" value="1"/>
</dbReference>
<dbReference type="GO" id="GO:0003723">
    <property type="term" value="F:RNA binding"/>
    <property type="evidence" value="ECO:0007669"/>
    <property type="project" value="TreeGrafter"/>
</dbReference>
<name>A0A7X9FR44_9DELT</name>
<dbReference type="PANTHER" id="PTHR45846:SF1">
    <property type="entry name" value="TRNA-DIHYDROURIDINE(47) SYNTHASE [NAD(P)(+)]-LIKE"/>
    <property type="match status" value="1"/>
</dbReference>